<evidence type="ECO:0000256" key="13">
    <source>
        <dbReference type="ARBA" id="ARBA00023136"/>
    </source>
</evidence>
<dbReference type="InterPro" id="IPR036927">
    <property type="entry name" value="Cyt_c_oxase-like_su1_sf"/>
</dbReference>
<dbReference type="InterPro" id="IPR023616">
    <property type="entry name" value="Cyt_c_oxase-like_su1_dom"/>
</dbReference>
<dbReference type="PROSITE" id="PS50855">
    <property type="entry name" value="COX1"/>
    <property type="match status" value="1"/>
</dbReference>
<evidence type="ECO:0000313" key="18">
    <source>
        <dbReference type="Proteomes" id="UP000052068"/>
    </source>
</evidence>
<sequence length="667" mass="74436">MIVNSDQTSFLFGKLTWESIPLHEPILVATFAAVALGGIAVIGALTYFRLWGYLWKEWFTSIDHKKIGIMYIILALIMLLRGFADAVMMRVQQAIASGGSEGYLPPHHYDQIFTAHGVIMIFFMAMPMITGLMNFVVPLQIGARDVSFPFLNNFSFWMTTAGAIITMISLFIGEYAQTGWLAYPPLSGIDGSPGVGVDYYIWGLQIAGVGTTLSGINLIVTIIKMRAPGMTMMRLPIFVWTSLCSNILIVASFPILTGTLALLTLDRYVGTNFFTNDLGGNPMMYVNLIWIWGHPEVYILVLPAFGVFSEIVSTFSNKRLFGYASMVYATGVITILAYIVWLHHFFTMGSGASVNAFFGITTMIISIPTGAKIFNWLFTMYKGRIKFDVPMLWTIGFMITFVIGGMTGVLLAVPPADFVLHNSLFLIAHFHNTIIGGVVFGVLAGIVYWFPKAFGYRLDPFWGKLSFWFWFIGFYFAFMPLYILGLMGVTRRISQFEDNSLQIWFLIAAFGAFLIALGIASFVIQLIVSFLKRDQLRDVTGDPYHGRTLEWSTSSPPPAYNFAFTPVVHDVDAWADMKKRGYVRPKEGFIPIHMPKNTGAGVIISAISVVLGFALVWHIWWLAALSMIAIIAVSIAHTFNYNRDYYIPASDVSTVETERTKLLAEQA</sequence>
<evidence type="ECO:0000256" key="4">
    <source>
        <dbReference type="ARBA" id="ARBA00022475"/>
    </source>
</evidence>
<dbReference type="Gene3D" id="1.20.210.10">
    <property type="entry name" value="Cytochrome c oxidase-like, subunit I domain"/>
    <property type="match status" value="1"/>
</dbReference>
<feature type="domain" description="Cytochrome oxidase subunit I profile" evidence="16">
    <location>
        <begin position="49"/>
        <end position="569"/>
    </location>
</feature>
<keyword evidence="9 14" id="KW-0249">Electron transport</keyword>
<feature type="transmembrane region" description="Helical" evidence="15">
    <location>
        <begin position="235"/>
        <end position="263"/>
    </location>
</feature>
<dbReference type="InterPro" id="IPR014207">
    <property type="entry name" value="Cyt_c_ubiqinol_oxidase_su1"/>
</dbReference>
<keyword evidence="7 14" id="KW-0812">Transmembrane</keyword>
<feature type="transmembrane region" description="Helical" evidence="15">
    <location>
        <begin position="503"/>
        <end position="528"/>
    </location>
</feature>
<feature type="transmembrane region" description="Helical" evidence="15">
    <location>
        <begin position="26"/>
        <end position="48"/>
    </location>
</feature>
<evidence type="ECO:0000256" key="2">
    <source>
        <dbReference type="ARBA" id="ARBA00009578"/>
    </source>
</evidence>
<organism evidence="17 18">
    <name type="scientific">Rhizobium nepotum 39/7</name>
    <dbReference type="NCBI Taxonomy" id="1368418"/>
    <lineage>
        <taxon>Bacteria</taxon>
        <taxon>Pseudomonadati</taxon>
        <taxon>Pseudomonadota</taxon>
        <taxon>Alphaproteobacteria</taxon>
        <taxon>Hyphomicrobiales</taxon>
        <taxon>Rhizobiaceae</taxon>
        <taxon>Rhizobium/Agrobacterium group</taxon>
        <taxon>Rhizobium</taxon>
    </lineage>
</organism>
<feature type="transmembrane region" description="Helical" evidence="15">
    <location>
        <begin position="425"/>
        <end position="450"/>
    </location>
</feature>
<proteinExistence type="inferred from homology"/>
<evidence type="ECO:0000256" key="10">
    <source>
        <dbReference type="ARBA" id="ARBA00022989"/>
    </source>
</evidence>
<dbReference type="PANTHER" id="PTHR10422">
    <property type="entry name" value="CYTOCHROME C OXIDASE SUBUNIT 1"/>
    <property type="match status" value="1"/>
</dbReference>
<evidence type="ECO:0000256" key="15">
    <source>
        <dbReference type="SAM" id="Phobius"/>
    </source>
</evidence>
<protein>
    <submittedName>
        <fullName evidence="17">Cytochrome o ubiquinol oxidase subunit I</fullName>
    </submittedName>
</protein>
<dbReference type="PANTHER" id="PTHR10422:SF35">
    <property type="entry name" value="CYTOCHROME BO(3) UBIQUINOL OXIDASE SUBUNIT 1"/>
    <property type="match status" value="1"/>
</dbReference>
<dbReference type="InterPro" id="IPR000883">
    <property type="entry name" value="Cyt_C_Oxase_1"/>
</dbReference>
<accession>A0ABR5CVU8</accession>
<feature type="transmembrane region" description="Helical" evidence="15">
    <location>
        <begin position="594"/>
        <end position="613"/>
    </location>
</feature>
<reference evidence="17 18" key="1">
    <citation type="submission" date="2015-03" db="EMBL/GenBank/DDBJ databases">
        <title>Draft Genome Sequences of Agrobacterium nepotum Strain 39/7T (= CFBP 7436T = LMG 26435T) and Agrobacterium sp. Strain KFB 330 (= CFBP 8308 = LMG 28674).</title>
        <authorList>
            <person name="Kuzmanovic N."/>
            <person name="Pulawska J."/>
            <person name="Obradovic A."/>
        </authorList>
    </citation>
    <scope>NUCLEOTIDE SEQUENCE [LARGE SCALE GENOMIC DNA]</scope>
    <source>
        <strain evidence="17 18">39/7</strain>
    </source>
</reference>
<feature type="transmembrane region" description="Helical" evidence="15">
    <location>
        <begin position="149"/>
        <end position="172"/>
    </location>
</feature>
<evidence type="ECO:0000256" key="1">
    <source>
        <dbReference type="ARBA" id="ARBA00004651"/>
    </source>
</evidence>
<keyword evidence="11" id="KW-0408">Iron</keyword>
<keyword evidence="3 14" id="KW-0813">Transport</keyword>
<keyword evidence="8" id="KW-0479">Metal-binding</keyword>
<keyword evidence="6 14" id="KW-0679">Respiratory chain</keyword>
<feature type="transmembrane region" description="Helical" evidence="15">
    <location>
        <begin position="390"/>
        <end position="413"/>
    </location>
</feature>
<keyword evidence="4" id="KW-1003">Cell membrane</keyword>
<feature type="transmembrane region" description="Helical" evidence="15">
    <location>
        <begin position="619"/>
        <end position="639"/>
    </location>
</feature>
<dbReference type="EMBL" id="JWJH01000004">
    <property type="protein sequence ID" value="KJF68826.1"/>
    <property type="molecule type" value="Genomic_DNA"/>
</dbReference>
<keyword evidence="13 15" id="KW-0472">Membrane</keyword>
<evidence type="ECO:0000256" key="14">
    <source>
        <dbReference type="RuleBase" id="RU000370"/>
    </source>
</evidence>
<evidence type="ECO:0000259" key="16">
    <source>
        <dbReference type="PROSITE" id="PS50855"/>
    </source>
</evidence>
<evidence type="ECO:0000256" key="9">
    <source>
        <dbReference type="ARBA" id="ARBA00022982"/>
    </source>
</evidence>
<feature type="transmembrane region" description="Helical" evidence="15">
    <location>
        <begin position="283"/>
        <end position="308"/>
    </location>
</feature>
<dbReference type="Pfam" id="PF00115">
    <property type="entry name" value="COX1"/>
    <property type="match status" value="1"/>
</dbReference>
<feature type="transmembrane region" description="Helical" evidence="15">
    <location>
        <begin position="199"/>
        <end position="223"/>
    </location>
</feature>
<comment type="caution">
    <text evidence="17">The sequence shown here is derived from an EMBL/GenBank/DDBJ whole genome shotgun (WGS) entry which is preliminary data.</text>
</comment>
<keyword evidence="10 15" id="KW-1133">Transmembrane helix</keyword>
<dbReference type="PROSITE" id="PS00077">
    <property type="entry name" value="COX1_CUB"/>
    <property type="match status" value="1"/>
</dbReference>
<feature type="transmembrane region" description="Helical" evidence="15">
    <location>
        <begin position="320"/>
        <end position="344"/>
    </location>
</feature>
<keyword evidence="18" id="KW-1185">Reference proteome</keyword>
<evidence type="ECO:0000256" key="8">
    <source>
        <dbReference type="ARBA" id="ARBA00022723"/>
    </source>
</evidence>
<evidence type="ECO:0000256" key="3">
    <source>
        <dbReference type="ARBA" id="ARBA00022448"/>
    </source>
</evidence>
<comment type="similarity">
    <text evidence="2 14">Belongs to the heme-copper respiratory oxidase family.</text>
</comment>
<evidence type="ECO:0000256" key="6">
    <source>
        <dbReference type="ARBA" id="ARBA00022660"/>
    </source>
</evidence>
<dbReference type="NCBIfam" id="TIGR02843">
    <property type="entry name" value="CyoB"/>
    <property type="match status" value="1"/>
</dbReference>
<evidence type="ECO:0000256" key="5">
    <source>
        <dbReference type="ARBA" id="ARBA00022617"/>
    </source>
</evidence>
<dbReference type="InterPro" id="IPR023615">
    <property type="entry name" value="Cyt_c_Oxase_su1_BS"/>
</dbReference>
<evidence type="ECO:0000313" key="17">
    <source>
        <dbReference type="EMBL" id="KJF68826.1"/>
    </source>
</evidence>
<evidence type="ECO:0000256" key="12">
    <source>
        <dbReference type="ARBA" id="ARBA00023008"/>
    </source>
</evidence>
<dbReference type="RefSeq" id="WP_045018025.1">
    <property type="nucleotide sequence ID" value="NZ_JWJH01000004.1"/>
</dbReference>
<feature type="transmembrane region" description="Helical" evidence="15">
    <location>
        <begin position="112"/>
        <end position="137"/>
    </location>
</feature>
<name>A0ABR5CVU8_9HYPH</name>
<comment type="subcellular location">
    <subcellularLocation>
        <location evidence="1">Cell membrane</location>
        <topology evidence="1">Multi-pass membrane protein</topology>
    </subcellularLocation>
</comment>
<keyword evidence="5 14" id="KW-0349">Heme</keyword>
<dbReference type="SUPFAM" id="SSF81442">
    <property type="entry name" value="Cytochrome c oxidase subunit I-like"/>
    <property type="match status" value="1"/>
</dbReference>
<feature type="transmembrane region" description="Helical" evidence="15">
    <location>
        <begin position="462"/>
        <end position="483"/>
    </location>
</feature>
<dbReference type="PRINTS" id="PR01165">
    <property type="entry name" value="CYCOXIDASEI"/>
</dbReference>
<keyword evidence="12" id="KW-0186">Copper</keyword>
<evidence type="ECO:0000256" key="7">
    <source>
        <dbReference type="ARBA" id="ARBA00022692"/>
    </source>
</evidence>
<evidence type="ECO:0000256" key="11">
    <source>
        <dbReference type="ARBA" id="ARBA00023004"/>
    </source>
</evidence>
<feature type="transmembrane region" description="Helical" evidence="15">
    <location>
        <begin position="356"/>
        <end position="378"/>
    </location>
</feature>
<dbReference type="CDD" id="cd01662">
    <property type="entry name" value="Ubiquinol_Oxidase_I"/>
    <property type="match status" value="1"/>
</dbReference>
<feature type="transmembrane region" description="Helical" evidence="15">
    <location>
        <begin position="69"/>
        <end position="92"/>
    </location>
</feature>
<gene>
    <name evidence="17" type="ORF">RS75_05080</name>
</gene>
<dbReference type="Proteomes" id="UP000052068">
    <property type="component" value="Unassembled WGS sequence"/>
</dbReference>